<name>A0A4U6TW75_SETVI</name>
<feature type="compositionally biased region" description="Low complexity" evidence="1">
    <location>
        <begin position="26"/>
        <end position="42"/>
    </location>
</feature>
<dbReference type="AlphaFoldDB" id="A0A4U6TW75"/>
<evidence type="ECO:0000256" key="1">
    <source>
        <dbReference type="SAM" id="MobiDB-lite"/>
    </source>
</evidence>
<keyword evidence="2" id="KW-0812">Transmembrane</keyword>
<evidence type="ECO:0000313" key="4">
    <source>
        <dbReference type="Proteomes" id="UP000298652"/>
    </source>
</evidence>
<keyword evidence="4" id="KW-1185">Reference proteome</keyword>
<accession>A0A4U6TW75</accession>
<reference evidence="3" key="1">
    <citation type="submission" date="2019-03" db="EMBL/GenBank/DDBJ databases">
        <title>WGS assembly of Setaria viridis.</title>
        <authorList>
            <person name="Huang P."/>
            <person name="Jenkins J."/>
            <person name="Grimwood J."/>
            <person name="Barry K."/>
            <person name="Healey A."/>
            <person name="Mamidi S."/>
            <person name="Sreedasyam A."/>
            <person name="Shu S."/>
            <person name="Feldman M."/>
            <person name="Wu J."/>
            <person name="Yu Y."/>
            <person name="Chen C."/>
            <person name="Johnson J."/>
            <person name="Rokhsar D."/>
            <person name="Baxter I."/>
            <person name="Schmutz J."/>
            <person name="Brutnell T."/>
            <person name="Kellogg E."/>
        </authorList>
    </citation>
    <scope>NUCLEOTIDE SEQUENCE [LARGE SCALE GENOMIC DNA]</scope>
</reference>
<gene>
    <name evidence="3" type="ORF">SEVIR_7G285100v2</name>
</gene>
<feature type="transmembrane region" description="Helical" evidence="2">
    <location>
        <begin position="186"/>
        <end position="205"/>
    </location>
</feature>
<keyword evidence="2" id="KW-1133">Transmembrane helix</keyword>
<protein>
    <submittedName>
        <fullName evidence="3">Uncharacterized protein</fullName>
    </submittedName>
</protein>
<keyword evidence="2" id="KW-0472">Membrane</keyword>
<dbReference type="EMBL" id="CM016558">
    <property type="protein sequence ID" value="TKW07091.1"/>
    <property type="molecule type" value="Genomic_DNA"/>
</dbReference>
<sequence>MGGSAVLRCAALRACARNPSRSCQIPRAPSKSRAKSAALPSKSCDESLSIRSKSIALLPFQIRRSPPSPPFHRLPVTGGDGGGEAQHSTGPFISMGENRDGPRQSTAAAAHLPGRSNSNGRFKSSMVFPTICKSSPAAPTPIHVEVAAATALPTICKSMAFFYLVEAHLFSFTKQYMFSLSFQKMITPLCHTFLYALLLVLLLAIC</sequence>
<proteinExistence type="predicted"/>
<feature type="region of interest" description="Disordered" evidence="1">
    <location>
        <begin position="21"/>
        <end position="43"/>
    </location>
</feature>
<evidence type="ECO:0000313" key="3">
    <source>
        <dbReference type="EMBL" id="TKW07091.1"/>
    </source>
</evidence>
<dbReference type="Proteomes" id="UP000298652">
    <property type="component" value="Chromosome 7"/>
</dbReference>
<organism evidence="3 4">
    <name type="scientific">Setaria viridis</name>
    <name type="common">Green bristlegrass</name>
    <name type="synonym">Setaria italica subsp. viridis</name>
    <dbReference type="NCBI Taxonomy" id="4556"/>
    <lineage>
        <taxon>Eukaryota</taxon>
        <taxon>Viridiplantae</taxon>
        <taxon>Streptophyta</taxon>
        <taxon>Embryophyta</taxon>
        <taxon>Tracheophyta</taxon>
        <taxon>Spermatophyta</taxon>
        <taxon>Magnoliopsida</taxon>
        <taxon>Liliopsida</taxon>
        <taxon>Poales</taxon>
        <taxon>Poaceae</taxon>
        <taxon>PACMAD clade</taxon>
        <taxon>Panicoideae</taxon>
        <taxon>Panicodae</taxon>
        <taxon>Paniceae</taxon>
        <taxon>Cenchrinae</taxon>
        <taxon>Setaria</taxon>
    </lineage>
</organism>
<evidence type="ECO:0000256" key="2">
    <source>
        <dbReference type="SAM" id="Phobius"/>
    </source>
</evidence>
<dbReference type="Gramene" id="TKW07091">
    <property type="protein sequence ID" value="TKW07091"/>
    <property type="gene ID" value="SEVIR_7G285100v2"/>
</dbReference>
<feature type="region of interest" description="Disordered" evidence="1">
    <location>
        <begin position="66"/>
        <end position="118"/>
    </location>
</feature>